<dbReference type="GeneID" id="17319081"/>
<dbReference type="PhylomeDB" id="R7QUA5"/>
<feature type="binding site" evidence="5">
    <location>
        <position position="178"/>
    </location>
    <ligand>
        <name>chlorophyll a</name>
        <dbReference type="ChEBI" id="CHEBI:58416"/>
        <label>1</label>
    </ligand>
</feature>
<feature type="binding site" description="axial binding residue" evidence="5">
    <location>
        <position position="143"/>
    </location>
    <ligand>
        <name>chlorophyll b</name>
        <dbReference type="ChEBI" id="CHEBI:61721"/>
        <label>1</label>
    </ligand>
    <ligandPart>
        <name>Mg</name>
        <dbReference type="ChEBI" id="CHEBI:25107"/>
    </ligandPart>
</feature>
<sequence>MTAFVAPVVTGFSSSLSGTRVCRAATVSRHAVSMKISPAMPFMEQPASLDDPSIPGNAGFDPFNLSGAFNLKWMQEAEIKHCRVAMLGVLGVVIPEIIRFPGVKAMTPTEAHDFFVKTGGMSQILLFVSFFEIFGSVALKATLDGTRAPGYFAFDPLGLGKNPDVFKKYQLSEIKNGRLAMCAFGGLYHAGLVSKTGVIDQLTHFQGVPVSILN</sequence>
<keyword evidence="5" id="KW-0157">Chromophore</keyword>
<dbReference type="Pfam" id="PF00504">
    <property type="entry name" value="Chloroa_b-bind"/>
    <property type="match status" value="1"/>
</dbReference>
<keyword evidence="5" id="KW-0148">Chlorophyll</keyword>
<dbReference type="EMBL" id="HG002301">
    <property type="protein sequence ID" value="CDF41051.1"/>
    <property type="molecule type" value="Genomic_DNA"/>
</dbReference>
<protein>
    <recommendedName>
        <fullName evidence="8">Chlorophyll a-b binding protein, chloroplastic</fullName>
    </recommendedName>
</protein>
<dbReference type="GO" id="GO:0009765">
    <property type="term" value="P:photosynthesis, light harvesting"/>
    <property type="evidence" value="ECO:0007669"/>
    <property type="project" value="InterPro"/>
</dbReference>
<feature type="binding site" evidence="5">
    <location>
        <position position="66"/>
    </location>
    <ligand>
        <name>chlorophyll a</name>
        <dbReference type="ChEBI" id="CHEBI:58416"/>
        <label>1</label>
    </ligand>
</feature>
<name>R7QUA5_CHOCR</name>
<accession>R7QUA5</accession>
<dbReference type="GO" id="GO:0016020">
    <property type="term" value="C:membrane"/>
    <property type="evidence" value="ECO:0007669"/>
    <property type="project" value="InterPro"/>
</dbReference>
<evidence type="ECO:0000256" key="1">
    <source>
        <dbReference type="ARBA" id="ARBA00004229"/>
    </source>
</evidence>
<dbReference type="OMA" id="ELMNARW"/>
<dbReference type="RefSeq" id="XP_005711345.1">
    <property type="nucleotide sequence ID" value="XM_005711288.1"/>
</dbReference>
<dbReference type="Gene3D" id="1.10.3460.10">
    <property type="entry name" value="Chlorophyll a/b binding protein domain"/>
    <property type="match status" value="1"/>
</dbReference>
<dbReference type="STRING" id="2769.R7QUA5"/>
<dbReference type="KEGG" id="ccp:CHC_T00007661001"/>
<feature type="binding site" evidence="5">
    <location>
        <position position="78"/>
    </location>
    <ligand>
        <name>chlorophyll a</name>
        <dbReference type="ChEBI" id="CHEBI:58416"/>
        <label>1</label>
    </ligand>
</feature>
<feature type="binding site" evidence="5">
    <location>
        <position position="173"/>
    </location>
    <ligand>
        <name>chlorophyll a</name>
        <dbReference type="ChEBI" id="CHEBI:58416"/>
        <label>1</label>
    </ligand>
</feature>
<dbReference type="Gramene" id="CDF41051">
    <property type="protein sequence ID" value="CDF41051"/>
    <property type="gene ID" value="CHC_T00007661001"/>
</dbReference>
<reference evidence="7" key="1">
    <citation type="journal article" date="2013" name="Proc. Natl. Acad. Sci. U.S.A.">
        <title>Genome structure and metabolic features in the red seaweed Chondrus crispus shed light on evolution of the Archaeplastida.</title>
        <authorList>
            <person name="Collen J."/>
            <person name="Porcel B."/>
            <person name="Carre W."/>
            <person name="Ball S.G."/>
            <person name="Chaparro C."/>
            <person name="Tonon T."/>
            <person name="Barbeyron T."/>
            <person name="Michel G."/>
            <person name="Noel B."/>
            <person name="Valentin K."/>
            <person name="Elias M."/>
            <person name="Artiguenave F."/>
            <person name="Arun A."/>
            <person name="Aury J.M."/>
            <person name="Barbosa-Neto J.F."/>
            <person name="Bothwell J.H."/>
            <person name="Bouget F.Y."/>
            <person name="Brillet L."/>
            <person name="Cabello-Hurtado F."/>
            <person name="Capella-Gutierrez S."/>
            <person name="Charrier B."/>
            <person name="Cladiere L."/>
            <person name="Cock J.M."/>
            <person name="Coelho S.M."/>
            <person name="Colleoni C."/>
            <person name="Czjzek M."/>
            <person name="Da Silva C."/>
            <person name="Delage L."/>
            <person name="Denoeud F."/>
            <person name="Deschamps P."/>
            <person name="Dittami S.M."/>
            <person name="Gabaldon T."/>
            <person name="Gachon C.M."/>
            <person name="Groisillier A."/>
            <person name="Herve C."/>
            <person name="Jabbari K."/>
            <person name="Katinka M."/>
            <person name="Kloareg B."/>
            <person name="Kowalczyk N."/>
            <person name="Labadie K."/>
            <person name="Leblanc C."/>
            <person name="Lopez P.J."/>
            <person name="McLachlan D.H."/>
            <person name="Meslet-Cladiere L."/>
            <person name="Moustafa A."/>
            <person name="Nehr Z."/>
            <person name="Nyvall Collen P."/>
            <person name="Panaud O."/>
            <person name="Partensky F."/>
            <person name="Poulain J."/>
            <person name="Rensing S.A."/>
            <person name="Rousvoal S."/>
            <person name="Samson G."/>
            <person name="Symeonidi A."/>
            <person name="Weissenbach J."/>
            <person name="Zambounis A."/>
            <person name="Wincker P."/>
            <person name="Boyen C."/>
        </authorList>
    </citation>
    <scope>NUCLEOTIDE SEQUENCE [LARGE SCALE GENOMIC DNA]</scope>
    <source>
        <strain evidence="7">cv. Stackhouse</strain>
    </source>
</reference>
<comment type="subcellular location">
    <subcellularLocation>
        <location evidence="1">Plastid</location>
        <location evidence="1">Chloroplast</location>
    </subcellularLocation>
</comment>
<dbReference type="GO" id="GO:0009507">
    <property type="term" value="C:chloroplast"/>
    <property type="evidence" value="ECO:0007669"/>
    <property type="project" value="UniProtKB-SubCell"/>
</dbReference>
<feature type="binding site" description="axial binding residue" evidence="5">
    <location>
        <position position="176"/>
    </location>
    <ligand>
        <name>chlorophyll b</name>
        <dbReference type="ChEBI" id="CHEBI:61721"/>
        <label>3</label>
    </ligand>
    <ligandPart>
        <name>Mg</name>
        <dbReference type="ChEBI" id="CHEBI:25107"/>
    </ligandPart>
</feature>
<dbReference type="OrthoDB" id="423598at2759"/>
<dbReference type="AlphaFoldDB" id="R7QUA5"/>
<evidence type="ECO:0000313" key="7">
    <source>
        <dbReference type="Proteomes" id="UP000012073"/>
    </source>
</evidence>
<evidence type="ECO:0000256" key="4">
    <source>
        <dbReference type="ARBA" id="ARBA00022640"/>
    </source>
</evidence>
<proteinExistence type="predicted"/>
<evidence type="ECO:0008006" key="8">
    <source>
        <dbReference type="Google" id="ProtNLM"/>
    </source>
</evidence>
<dbReference type="GO" id="GO:0016168">
    <property type="term" value="F:chlorophyll binding"/>
    <property type="evidence" value="ECO:0007669"/>
    <property type="project" value="UniProtKB-KW"/>
</dbReference>
<dbReference type="InterPro" id="IPR022796">
    <property type="entry name" value="Chloroa_b-bind"/>
</dbReference>
<feature type="binding site" evidence="5">
    <location>
        <position position="81"/>
    </location>
    <ligand>
        <name>chlorophyll a</name>
        <dbReference type="ChEBI" id="CHEBI:58416"/>
        <label>1</label>
    </ligand>
</feature>
<keyword evidence="2" id="KW-0150">Chloroplast</keyword>
<evidence type="ECO:0000256" key="2">
    <source>
        <dbReference type="ARBA" id="ARBA00022528"/>
    </source>
</evidence>
<dbReference type="InterPro" id="IPR001344">
    <property type="entry name" value="Chloro_AB-bd_pln"/>
</dbReference>
<organism evidence="6 7">
    <name type="scientific">Chondrus crispus</name>
    <name type="common">Carrageen Irish moss</name>
    <name type="synonym">Polymorpha crispa</name>
    <dbReference type="NCBI Taxonomy" id="2769"/>
    <lineage>
        <taxon>Eukaryota</taxon>
        <taxon>Rhodophyta</taxon>
        <taxon>Florideophyceae</taxon>
        <taxon>Rhodymeniophycidae</taxon>
        <taxon>Gigartinales</taxon>
        <taxon>Gigartinaceae</taxon>
        <taxon>Chondrus</taxon>
    </lineage>
</organism>
<dbReference type="PANTHER" id="PTHR21649">
    <property type="entry name" value="CHLOROPHYLL A/B BINDING PROTEIN"/>
    <property type="match status" value="1"/>
</dbReference>
<keyword evidence="3" id="KW-0602">Photosynthesis</keyword>
<gene>
    <name evidence="6" type="ORF">CHC_T00007661001</name>
</gene>
<evidence type="ECO:0000313" key="6">
    <source>
        <dbReference type="EMBL" id="CDF41051.1"/>
    </source>
</evidence>
<dbReference type="SUPFAM" id="SSF103511">
    <property type="entry name" value="Chlorophyll a-b binding protein"/>
    <property type="match status" value="1"/>
</dbReference>
<feature type="binding site" evidence="5">
    <location>
        <position position="83"/>
    </location>
    <ligand>
        <name>chlorophyll a</name>
        <dbReference type="ChEBI" id="CHEBI:58416"/>
        <label>1</label>
    </ligand>
</feature>
<evidence type="ECO:0000256" key="3">
    <source>
        <dbReference type="ARBA" id="ARBA00022531"/>
    </source>
</evidence>
<evidence type="ECO:0000256" key="5">
    <source>
        <dbReference type="PIRSR" id="PIRSR601344-1"/>
    </source>
</evidence>
<keyword evidence="7" id="KW-1185">Reference proteome</keyword>
<dbReference type="Proteomes" id="UP000012073">
    <property type="component" value="Unassembled WGS sequence"/>
</dbReference>
<keyword evidence="4" id="KW-0934">Plastid</keyword>